<dbReference type="GO" id="GO:0003676">
    <property type="term" value="F:nucleic acid binding"/>
    <property type="evidence" value="ECO:0007669"/>
    <property type="project" value="InterPro"/>
</dbReference>
<dbReference type="InterPro" id="IPR012337">
    <property type="entry name" value="RNaseH-like_sf"/>
</dbReference>
<dbReference type="PANTHER" id="PTHR46387">
    <property type="entry name" value="POLYNUCLEOTIDYL TRANSFERASE, RIBONUCLEASE H-LIKE SUPERFAMILY PROTEIN"/>
    <property type="match status" value="1"/>
</dbReference>
<reference evidence="2 3" key="1">
    <citation type="journal article" date="2020" name="Front. Microbiol.">
        <title>Single-cell genomics of novel Actinobacteria with the Wood-Ljungdahl pathway discovered in a serpentinizing system.</title>
        <authorList>
            <person name="Merino N."/>
            <person name="Kawai M."/>
            <person name="Boyd E.S."/>
            <person name="Colman D.R."/>
            <person name="McGlynn S.E."/>
            <person name="Nealson K.H."/>
            <person name="Kurokawa K."/>
            <person name="Hongoh Y."/>
        </authorList>
    </citation>
    <scope>NUCLEOTIDE SEQUENCE [LARGE SCALE GENOMIC DNA]</scope>
    <source>
        <strain evidence="2 3">S42</strain>
    </source>
</reference>
<evidence type="ECO:0000313" key="2">
    <source>
        <dbReference type="EMBL" id="GFP33406.1"/>
    </source>
</evidence>
<dbReference type="CDD" id="cd09279">
    <property type="entry name" value="RNase_HI_like"/>
    <property type="match status" value="1"/>
</dbReference>
<gene>
    <name evidence="2" type="ORF">HKBW3S42_01741</name>
</gene>
<dbReference type="Gene3D" id="3.30.420.10">
    <property type="entry name" value="Ribonuclease H-like superfamily/Ribonuclease H"/>
    <property type="match status" value="1"/>
</dbReference>
<organism evidence="2 3">
    <name type="scientific">Candidatus Hakubella thermalkaliphila</name>
    <dbReference type="NCBI Taxonomy" id="2754717"/>
    <lineage>
        <taxon>Bacteria</taxon>
        <taxon>Bacillati</taxon>
        <taxon>Actinomycetota</taxon>
        <taxon>Actinomycetota incertae sedis</taxon>
        <taxon>Candidatus Hakubellales</taxon>
        <taxon>Candidatus Hakubellaceae</taxon>
        <taxon>Candidatus Hakubella</taxon>
    </lineage>
</organism>
<dbReference type="InterPro" id="IPR002156">
    <property type="entry name" value="RNaseH_domain"/>
</dbReference>
<dbReference type="PANTHER" id="PTHR46387:SF2">
    <property type="entry name" value="RIBONUCLEASE HI"/>
    <property type="match status" value="1"/>
</dbReference>
<dbReference type="Pfam" id="PF13456">
    <property type="entry name" value="RVT_3"/>
    <property type="match status" value="1"/>
</dbReference>
<comment type="caution">
    <text evidence="2">The sequence shown here is derived from an EMBL/GenBank/DDBJ whole genome shotgun (WGS) entry which is preliminary data.</text>
</comment>
<dbReference type="PROSITE" id="PS50879">
    <property type="entry name" value="RNASE_H_1"/>
    <property type="match status" value="1"/>
</dbReference>
<feature type="domain" description="RNase H type-1" evidence="1">
    <location>
        <begin position="12"/>
        <end position="141"/>
    </location>
</feature>
<evidence type="ECO:0000313" key="3">
    <source>
        <dbReference type="Proteomes" id="UP000568877"/>
    </source>
</evidence>
<feature type="non-terminal residue" evidence="2">
    <location>
        <position position="240"/>
    </location>
</feature>
<dbReference type="Proteomes" id="UP000568877">
    <property type="component" value="Unassembled WGS sequence"/>
</dbReference>
<proteinExistence type="predicted"/>
<name>A0A6V8PQQ7_9ACTN</name>
<sequence length="240" mass="26137">MKVGTARLRPMGNREGVLYCDGASSGNPGESGIGAVLLLKDKTYEISEHIGIATNNIAEYTALIKGLSMAKALRIESLKIFLDSELIVKQIQGSYKVKSENLKALYQEALSRLKSFKAYTISHIPREQNKKADALLLKGPVTIWASLLVSPVSMKIFPLVLSAFLTLSLFAPSHAKVTVYDEVVLKGETVMLKAETRGKIFRKGGELVEFIVNGKPIGRTLSGGDGVAFKEFKAEKTGLY</sequence>
<dbReference type="EMBL" id="BLSA01000456">
    <property type="protein sequence ID" value="GFP33406.1"/>
    <property type="molecule type" value="Genomic_DNA"/>
</dbReference>
<evidence type="ECO:0000259" key="1">
    <source>
        <dbReference type="PROSITE" id="PS50879"/>
    </source>
</evidence>
<dbReference type="AlphaFoldDB" id="A0A6V8PQQ7"/>
<dbReference type="SUPFAM" id="SSF53098">
    <property type="entry name" value="Ribonuclease H-like"/>
    <property type="match status" value="1"/>
</dbReference>
<accession>A0A6V8PQQ7</accession>
<protein>
    <submittedName>
        <fullName evidence="2">Ribonuclease HI</fullName>
    </submittedName>
</protein>
<dbReference type="GO" id="GO:0004523">
    <property type="term" value="F:RNA-DNA hybrid ribonuclease activity"/>
    <property type="evidence" value="ECO:0007669"/>
    <property type="project" value="InterPro"/>
</dbReference>
<dbReference type="InterPro" id="IPR036397">
    <property type="entry name" value="RNaseH_sf"/>
</dbReference>